<dbReference type="GO" id="GO:0009401">
    <property type="term" value="P:phosphoenolpyruvate-dependent sugar phosphotransferase system"/>
    <property type="evidence" value="ECO:0007669"/>
    <property type="project" value="UniProtKB-KW"/>
</dbReference>
<keyword evidence="7" id="KW-0418">Kinase</keyword>
<evidence type="ECO:0000256" key="3">
    <source>
        <dbReference type="ARBA" id="ARBA00022490"/>
    </source>
</evidence>
<dbReference type="PROSITE" id="PS51096">
    <property type="entry name" value="PTS_EIIA_TYPE_4"/>
    <property type="match status" value="1"/>
</dbReference>
<keyword evidence="6" id="KW-0598">Phosphotransferase system</keyword>
<keyword evidence="2" id="KW-0813">Transport</keyword>
<dbReference type="GO" id="GO:0016020">
    <property type="term" value="C:membrane"/>
    <property type="evidence" value="ECO:0007669"/>
    <property type="project" value="InterPro"/>
</dbReference>
<dbReference type="EMBL" id="CP084389">
    <property type="protein sequence ID" value="UZX29897.1"/>
    <property type="molecule type" value="Genomic_DNA"/>
</dbReference>
<dbReference type="PANTHER" id="PTHR33799:SF1">
    <property type="entry name" value="PTS SYSTEM MANNOSE-SPECIFIC EIIAB COMPONENT-RELATED"/>
    <property type="match status" value="1"/>
</dbReference>
<evidence type="ECO:0000256" key="4">
    <source>
        <dbReference type="ARBA" id="ARBA00022597"/>
    </source>
</evidence>
<dbReference type="GO" id="GO:0016301">
    <property type="term" value="F:kinase activity"/>
    <property type="evidence" value="ECO:0007669"/>
    <property type="project" value="UniProtKB-KW"/>
</dbReference>
<keyword evidence="5" id="KW-0808">Transferase</keyword>
<accession>A0A0F4M6H4</accession>
<protein>
    <submittedName>
        <fullName evidence="8">PTS sugar transporter subunit IIA</fullName>
    </submittedName>
</protein>
<proteinExistence type="predicted"/>
<sequence length="149" mass="16443">MANNNSEVAVILASHGYLAKEALRSAEMIVGKQENCAYLAVTENLNLDQAKEKMNQMYDELDTSNGTIIICDILGGTPSNVSGTFCLEKENILVLSGLNLPMLLDLFTNRNRSLAELAESLEKSYNMGFQNISERFKEEEQDEDGSGIL</sequence>
<evidence type="ECO:0000313" key="8">
    <source>
        <dbReference type="EMBL" id="UZX29897.1"/>
    </source>
</evidence>
<dbReference type="Proteomes" id="UP001164557">
    <property type="component" value="Chromosome"/>
</dbReference>
<dbReference type="PANTHER" id="PTHR33799">
    <property type="entry name" value="PTS PERMEASE-RELATED-RELATED"/>
    <property type="match status" value="1"/>
</dbReference>
<dbReference type="InterPro" id="IPR036662">
    <property type="entry name" value="PTS_EIIA_man-typ_sf"/>
</dbReference>
<dbReference type="KEGG" id="lhs:DLD54_01260"/>
<keyword evidence="3" id="KW-0963">Cytoplasm</keyword>
<gene>
    <name evidence="8" type="ORF">LDX53_01275</name>
</gene>
<dbReference type="OrthoDB" id="9799827at2"/>
<dbReference type="InterPro" id="IPR051471">
    <property type="entry name" value="Bacterial_PTS_sugar_comp"/>
</dbReference>
<reference evidence="8" key="1">
    <citation type="submission" date="2021-09" db="EMBL/GenBank/DDBJ databases">
        <title>Lactobacillus species from Apis mellifera, Switzerland.</title>
        <authorList>
            <person name="Pfister J."/>
            <person name="Brown A."/>
            <person name="Neumann P."/>
            <person name="Collaud A."/>
            <person name="Retschnig G."/>
            <person name="Perreten V."/>
        </authorList>
    </citation>
    <scope>NUCLEOTIDE SEQUENCE</scope>
    <source>
        <strain evidence="8">IBH002</strain>
    </source>
</reference>
<evidence type="ECO:0000256" key="6">
    <source>
        <dbReference type="ARBA" id="ARBA00022683"/>
    </source>
</evidence>
<dbReference type="InterPro" id="IPR033887">
    <property type="entry name" value="PTS_IIA_man"/>
</dbReference>
<dbReference type="Pfam" id="PF03610">
    <property type="entry name" value="EIIA-man"/>
    <property type="match status" value="1"/>
</dbReference>
<evidence type="ECO:0000256" key="5">
    <source>
        <dbReference type="ARBA" id="ARBA00022679"/>
    </source>
</evidence>
<evidence type="ECO:0000313" key="9">
    <source>
        <dbReference type="Proteomes" id="UP001164557"/>
    </source>
</evidence>
<name>A0A0F4M6H4_9LACO</name>
<keyword evidence="9" id="KW-1185">Reference proteome</keyword>
<evidence type="ECO:0000256" key="2">
    <source>
        <dbReference type="ARBA" id="ARBA00022448"/>
    </source>
</evidence>
<dbReference type="SUPFAM" id="SSF53062">
    <property type="entry name" value="PTS system fructose IIA component-like"/>
    <property type="match status" value="1"/>
</dbReference>
<comment type="subcellular location">
    <subcellularLocation>
        <location evidence="1">Cytoplasm</location>
    </subcellularLocation>
</comment>
<dbReference type="AlphaFoldDB" id="A0A0F4M6H4"/>
<keyword evidence="4 8" id="KW-0762">Sugar transport</keyword>
<dbReference type="InterPro" id="IPR004701">
    <property type="entry name" value="PTS_EIIA_man-typ"/>
</dbReference>
<dbReference type="GO" id="GO:0005737">
    <property type="term" value="C:cytoplasm"/>
    <property type="evidence" value="ECO:0007669"/>
    <property type="project" value="UniProtKB-SubCell"/>
</dbReference>
<dbReference type="RefSeq" id="WP_038521023.1">
    <property type="nucleotide sequence ID" value="NZ_BPOZ01000005.1"/>
</dbReference>
<dbReference type="Gene3D" id="3.40.50.510">
    <property type="entry name" value="Phosphotransferase system, mannose-type IIA component"/>
    <property type="match status" value="1"/>
</dbReference>
<evidence type="ECO:0000256" key="7">
    <source>
        <dbReference type="ARBA" id="ARBA00022777"/>
    </source>
</evidence>
<evidence type="ECO:0000256" key="1">
    <source>
        <dbReference type="ARBA" id="ARBA00004496"/>
    </source>
</evidence>
<organism evidence="8 9">
    <name type="scientific">Lactobacillus helsingborgensis</name>
    <dbReference type="NCBI Taxonomy" id="1218494"/>
    <lineage>
        <taxon>Bacteria</taxon>
        <taxon>Bacillati</taxon>
        <taxon>Bacillota</taxon>
        <taxon>Bacilli</taxon>
        <taxon>Lactobacillales</taxon>
        <taxon>Lactobacillaceae</taxon>
        <taxon>Lactobacillus</taxon>
    </lineage>
</organism>
<dbReference type="CDD" id="cd00006">
    <property type="entry name" value="PTS_IIA_man"/>
    <property type="match status" value="1"/>
</dbReference>